<dbReference type="EMBL" id="JABCKI010005786">
    <property type="protein sequence ID" value="KAG5638040.1"/>
    <property type="molecule type" value="Genomic_DNA"/>
</dbReference>
<gene>
    <name evidence="9" type="ORF">H0H81_002160</name>
</gene>
<keyword evidence="5" id="KW-0560">Oxidoreductase</keyword>
<dbReference type="SUPFAM" id="SSF48264">
    <property type="entry name" value="Cytochrome P450"/>
    <property type="match status" value="1"/>
</dbReference>
<evidence type="ECO:0000256" key="1">
    <source>
        <dbReference type="ARBA" id="ARBA00001971"/>
    </source>
</evidence>
<keyword evidence="10" id="KW-1185">Reference proteome</keyword>
<feature type="compositionally biased region" description="Pro residues" evidence="8">
    <location>
        <begin position="8"/>
        <end position="17"/>
    </location>
</feature>
<feature type="region of interest" description="Disordered" evidence="8">
    <location>
        <begin position="1"/>
        <end position="21"/>
    </location>
</feature>
<dbReference type="PANTHER" id="PTHR46300">
    <property type="entry name" value="P450, PUTATIVE (EUROFUNG)-RELATED-RELATED"/>
    <property type="match status" value="1"/>
</dbReference>
<dbReference type="Gene3D" id="1.10.630.10">
    <property type="entry name" value="Cytochrome P450"/>
    <property type="match status" value="1"/>
</dbReference>
<keyword evidence="7" id="KW-0503">Monooxygenase</keyword>
<evidence type="ECO:0000313" key="9">
    <source>
        <dbReference type="EMBL" id="KAG5638040.1"/>
    </source>
</evidence>
<proteinExistence type="inferred from homology"/>
<dbReference type="GO" id="GO:0020037">
    <property type="term" value="F:heme binding"/>
    <property type="evidence" value="ECO:0007669"/>
    <property type="project" value="InterPro"/>
</dbReference>
<dbReference type="Proteomes" id="UP000717328">
    <property type="component" value="Unassembled WGS sequence"/>
</dbReference>
<dbReference type="GO" id="GO:0004497">
    <property type="term" value="F:monooxygenase activity"/>
    <property type="evidence" value="ECO:0007669"/>
    <property type="project" value="UniProtKB-KW"/>
</dbReference>
<sequence length="251" mass="28643">MVTKRSGPPLPPGPPADPIIGHVRKMPTEKLENTLYEWGKVYGRPVVVLNSAEAAIDLLDKRSANYSDRPPFVTFGLIGWVRALPSVRYGKKFQKLRHMAQEYFSAKKSVAYHSIPARETRVLLQNLLSDEKERDHFLGRFSISIIIKIMCGHQISSEEDPLLHVIEEAASTMENAGPPGNTAVDFFPFLQYFPSWFPGTYYAAYARKNKFKIDRLHQYPLELVKKQLTDQTQSWISKAPQEPSTLRERTP</sequence>
<dbReference type="InterPro" id="IPR036396">
    <property type="entry name" value="Cyt_P450_sf"/>
</dbReference>
<protein>
    <recommendedName>
        <fullName evidence="11">Cytochrome P450</fullName>
    </recommendedName>
</protein>
<dbReference type="GO" id="GO:0005506">
    <property type="term" value="F:iron ion binding"/>
    <property type="evidence" value="ECO:0007669"/>
    <property type="project" value="InterPro"/>
</dbReference>
<evidence type="ECO:0000256" key="3">
    <source>
        <dbReference type="ARBA" id="ARBA00022617"/>
    </source>
</evidence>
<keyword evidence="6" id="KW-0408">Iron</keyword>
<accession>A0A9P7K6L6</accession>
<evidence type="ECO:0000256" key="4">
    <source>
        <dbReference type="ARBA" id="ARBA00022723"/>
    </source>
</evidence>
<evidence type="ECO:0000256" key="8">
    <source>
        <dbReference type="SAM" id="MobiDB-lite"/>
    </source>
</evidence>
<keyword evidence="3" id="KW-0349">Heme</keyword>
<dbReference type="InterPro" id="IPR050364">
    <property type="entry name" value="Cytochrome_P450_fung"/>
</dbReference>
<evidence type="ECO:0000313" key="10">
    <source>
        <dbReference type="Proteomes" id="UP000717328"/>
    </source>
</evidence>
<dbReference type="Pfam" id="PF00067">
    <property type="entry name" value="p450"/>
    <property type="match status" value="1"/>
</dbReference>
<reference evidence="9" key="1">
    <citation type="submission" date="2021-02" db="EMBL/GenBank/DDBJ databases">
        <authorList>
            <person name="Nieuwenhuis M."/>
            <person name="Van De Peppel L.J.J."/>
        </authorList>
    </citation>
    <scope>NUCLEOTIDE SEQUENCE</scope>
    <source>
        <strain evidence="9">D49</strain>
    </source>
</reference>
<comment type="similarity">
    <text evidence="2">Belongs to the cytochrome P450 family.</text>
</comment>
<dbReference type="OrthoDB" id="2789670at2759"/>
<keyword evidence="4" id="KW-0479">Metal-binding</keyword>
<dbReference type="PANTHER" id="PTHR46300:SF5">
    <property type="entry name" value="CYTOCHROME P450"/>
    <property type="match status" value="1"/>
</dbReference>
<comment type="cofactor">
    <cofactor evidence="1">
        <name>heme</name>
        <dbReference type="ChEBI" id="CHEBI:30413"/>
    </cofactor>
</comment>
<evidence type="ECO:0008006" key="11">
    <source>
        <dbReference type="Google" id="ProtNLM"/>
    </source>
</evidence>
<name>A0A9P7K6L6_9AGAR</name>
<evidence type="ECO:0000256" key="2">
    <source>
        <dbReference type="ARBA" id="ARBA00010617"/>
    </source>
</evidence>
<evidence type="ECO:0000256" key="5">
    <source>
        <dbReference type="ARBA" id="ARBA00023002"/>
    </source>
</evidence>
<dbReference type="AlphaFoldDB" id="A0A9P7K6L6"/>
<comment type="caution">
    <text evidence="9">The sequence shown here is derived from an EMBL/GenBank/DDBJ whole genome shotgun (WGS) entry which is preliminary data.</text>
</comment>
<dbReference type="GO" id="GO:0016705">
    <property type="term" value="F:oxidoreductase activity, acting on paired donors, with incorporation or reduction of molecular oxygen"/>
    <property type="evidence" value="ECO:0007669"/>
    <property type="project" value="InterPro"/>
</dbReference>
<evidence type="ECO:0000256" key="6">
    <source>
        <dbReference type="ARBA" id="ARBA00023004"/>
    </source>
</evidence>
<dbReference type="InterPro" id="IPR001128">
    <property type="entry name" value="Cyt_P450"/>
</dbReference>
<organism evidence="9 10">
    <name type="scientific">Sphagnurus paluster</name>
    <dbReference type="NCBI Taxonomy" id="117069"/>
    <lineage>
        <taxon>Eukaryota</taxon>
        <taxon>Fungi</taxon>
        <taxon>Dikarya</taxon>
        <taxon>Basidiomycota</taxon>
        <taxon>Agaricomycotina</taxon>
        <taxon>Agaricomycetes</taxon>
        <taxon>Agaricomycetidae</taxon>
        <taxon>Agaricales</taxon>
        <taxon>Tricholomatineae</taxon>
        <taxon>Lyophyllaceae</taxon>
        <taxon>Sphagnurus</taxon>
    </lineage>
</organism>
<evidence type="ECO:0000256" key="7">
    <source>
        <dbReference type="ARBA" id="ARBA00023033"/>
    </source>
</evidence>
<reference evidence="9" key="2">
    <citation type="submission" date="2021-10" db="EMBL/GenBank/DDBJ databases">
        <title>Phylogenomics reveals ancestral predisposition of the termite-cultivated fungus Termitomyces towards a domesticated lifestyle.</title>
        <authorList>
            <person name="Auxier B."/>
            <person name="Grum-Grzhimaylo A."/>
            <person name="Cardenas M.E."/>
            <person name="Lodge J.D."/>
            <person name="Laessoe T."/>
            <person name="Pedersen O."/>
            <person name="Smith M.E."/>
            <person name="Kuyper T.W."/>
            <person name="Franco-Molano E.A."/>
            <person name="Baroni T.J."/>
            <person name="Aanen D.K."/>
        </authorList>
    </citation>
    <scope>NUCLEOTIDE SEQUENCE</scope>
    <source>
        <strain evidence="9">D49</strain>
    </source>
</reference>